<protein>
    <submittedName>
        <fullName evidence="1">SRPBCC family protein</fullName>
    </submittedName>
</protein>
<dbReference type="InterPro" id="IPR023393">
    <property type="entry name" value="START-like_dom_sf"/>
</dbReference>
<organism evidence="1 2">
    <name type="scientific">Arachnia rubra</name>
    <dbReference type="NCBI Taxonomy" id="1547448"/>
    <lineage>
        <taxon>Bacteria</taxon>
        <taxon>Bacillati</taxon>
        <taxon>Actinomycetota</taxon>
        <taxon>Actinomycetes</taxon>
        <taxon>Propionibacteriales</taxon>
        <taxon>Propionibacteriaceae</taxon>
        <taxon>Arachnia</taxon>
    </lineage>
</organism>
<dbReference type="Pfam" id="PF10604">
    <property type="entry name" value="Polyketide_cyc2"/>
    <property type="match status" value="1"/>
</dbReference>
<accession>A0ABX7Y7W4</accession>
<sequence>MTTSYCSTVLQHPADRVWAALRDFNGLATWFSGAVSESHIEDGLSGLTIGAVRSFQMGDSRIRERLRALSDIDRSYSYEFCEPAPFPVTGYLATVKVTPVSDAGHALVEWWADFDCAPDERGHWKGFFAGEVFAPALGGLREYFG</sequence>
<dbReference type="EMBL" id="CP072384">
    <property type="protein sequence ID" value="QUC08618.1"/>
    <property type="molecule type" value="Genomic_DNA"/>
</dbReference>
<proteinExistence type="predicted"/>
<evidence type="ECO:0000313" key="2">
    <source>
        <dbReference type="Proteomes" id="UP000678513"/>
    </source>
</evidence>
<dbReference type="PANTHER" id="PTHR39332:SF7">
    <property type="entry name" value="SRPBCC FAMILY PROTEIN"/>
    <property type="match status" value="1"/>
</dbReference>
<keyword evidence="2" id="KW-1185">Reference proteome</keyword>
<dbReference type="RefSeq" id="WP_212324829.1">
    <property type="nucleotide sequence ID" value="NZ_AP024463.1"/>
</dbReference>
<evidence type="ECO:0000313" key="1">
    <source>
        <dbReference type="EMBL" id="QUC08618.1"/>
    </source>
</evidence>
<gene>
    <name evidence="1" type="ORF">J5A65_02385</name>
</gene>
<dbReference type="Gene3D" id="3.30.530.20">
    <property type="match status" value="1"/>
</dbReference>
<dbReference type="Proteomes" id="UP000678513">
    <property type="component" value="Chromosome"/>
</dbReference>
<dbReference type="CDD" id="cd07821">
    <property type="entry name" value="PYR_PYL_RCAR_like"/>
    <property type="match status" value="1"/>
</dbReference>
<dbReference type="InterPro" id="IPR019587">
    <property type="entry name" value="Polyketide_cyclase/dehydratase"/>
</dbReference>
<dbReference type="PANTHER" id="PTHR39332">
    <property type="entry name" value="BLL4707 PROTEIN"/>
    <property type="match status" value="1"/>
</dbReference>
<name>A0ABX7Y7W4_9ACTN</name>
<dbReference type="SUPFAM" id="SSF55961">
    <property type="entry name" value="Bet v1-like"/>
    <property type="match status" value="1"/>
</dbReference>
<reference evidence="1 2" key="1">
    <citation type="submission" date="2021-03" db="EMBL/GenBank/DDBJ databases">
        <title>Human Oral Microbial Genomes.</title>
        <authorList>
            <person name="Johnston C.D."/>
            <person name="Chen T."/>
            <person name="Dewhirst F.E."/>
        </authorList>
    </citation>
    <scope>NUCLEOTIDE SEQUENCE [LARGE SCALE GENOMIC DNA]</scope>
    <source>
        <strain evidence="1 2">DSMZ 100122</strain>
    </source>
</reference>